<evidence type="ECO:0000256" key="6">
    <source>
        <dbReference type="PIRNR" id="PIRNR002560"/>
    </source>
</evidence>
<feature type="binding site" evidence="7">
    <location>
        <position position="127"/>
    </location>
    <ligand>
        <name>Fe cation</name>
        <dbReference type="ChEBI" id="CHEBI:24875"/>
        <label>2</label>
    </ligand>
</feature>
<comment type="similarity">
    <text evidence="1 6 8">Belongs to the bacterioferritin family.</text>
</comment>
<dbReference type="EMBL" id="SULG01000003">
    <property type="protein sequence ID" value="TLD43466.1"/>
    <property type="molecule type" value="Genomic_DNA"/>
</dbReference>
<evidence type="ECO:0000256" key="7">
    <source>
        <dbReference type="PIRSR" id="PIRSR002560-1"/>
    </source>
</evidence>
<feature type="binding site" evidence="7">
    <location>
        <position position="127"/>
    </location>
    <ligand>
        <name>Fe cation</name>
        <dbReference type="ChEBI" id="CHEBI:24875"/>
        <label>1</label>
    </ligand>
</feature>
<keyword evidence="5 6" id="KW-0408">Iron</keyword>
<dbReference type="EC" id="1.16.3.1" evidence="6"/>
<evidence type="ECO:0000313" key="10">
    <source>
        <dbReference type="EMBL" id="TLD43466.1"/>
    </source>
</evidence>
<evidence type="ECO:0000256" key="4">
    <source>
        <dbReference type="ARBA" id="ARBA00022723"/>
    </source>
</evidence>
<evidence type="ECO:0000259" key="9">
    <source>
        <dbReference type="PROSITE" id="PS50905"/>
    </source>
</evidence>
<dbReference type="InterPro" id="IPR008331">
    <property type="entry name" value="Ferritin_DPS_dom"/>
</dbReference>
<sequence length="160" mass="18370">MQGNTQVIEALNEILTSELTSINQYFLHAKMCENWGYQCLYEDNEKRAIEEMKHAEKLMERMLFLEGSPTVSKLDKVTIGKTVKEQAENDHALEMTAIQRLQKAIKLCIDVSDGGSRELLEHILVEEETHVDDLESYLQQIKDMGIENFLSVQVHKEGKS</sequence>
<dbReference type="Pfam" id="PF00210">
    <property type="entry name" value="Ferritin"/>
    <property type="match status" value="1"/>
</dbReference>
<dbReference type="PANTHER" id="PTHR30295">
    <property type="entry name" value="BACTERIOFERRITIN"/>
    <property type="match status" value="1"/>
</dbReference>
<feature type="binding site" evidence="7">
    <location>
        <position position="54"/>
    </location>
    <ligand>
        <name>Fe cation</name>
        <dbReference type="ChEBI" id="CHEBI:24875"/>
        <label>1</label>
    </ligand>
</feature>
<dbReference type="Gene3D" id="1.20.1260.10">
    <property type="match status" value="1"/>
</dbReference>
<comment type="caution">
    <text evidence="10">The sequence shown here is derived from an EMBL/GenBank/DDBJ whole genome shotgun (WGS) entry which is preliminary data.</text>
</comment>
<protein>
    <recommendedName>
        <fullName evidence="6 8">Bacterioferritin</fullName>
        <ecNumber evidence="6">1.16.3.1</ecNumber>
    </recommendedName>
</protein>
<evidence type="ECO:0000256" key="5">
    <source>
        <dbReference type="ARBA" id="ARBA00023004"/>
    </source>
</evidence>
<dbReference type="SUPFAM" id="SSF47240">
    <property type="entry name" value="Ferritin-like"/>
    <property type="match status" value="1"/>
</dbReference>
<feature type="binding site" evidence="7">
    <location>
        <position position="130"/>
    </location>
    <ligand>
        <name>Fe cation</name>
        <dbReference type="ChEBI" id="CHEBI:24875"/>
        <label>2</label>
    </ligand>
</feature>
<feature type="binding site" evidence="7">
    <location>
        <position position="51"/>
    </location>
    <ligand>
        <name>Fe cation</name>
        <dbReference type="ChEBI" id="CHEBI:24875"/>
        <label>1</label>
    </ligand>
</feature>
<keyword evidence="3 8" id="KW-0349">Heme</keyword>
<dbReference type="PROSITE" id="PS50905">
    <property type="entry name" value="FERRITIN_LIKE"/>
    <property type="match status" value="1"/>
</dbReference>
<feature type="domain" description="Ferritin-like diiron" evidence="9">
    <location>
        <begin position="1"/>
        <end position="145"/>
    </location>
</feature>
<comment type="function">
    <text evidence="6">Iron-storage protein, whose ferroxidase center binds Fe(2+), oxidizes it using dioxygen to Fe(3+), and participates in the subsequent Fe(3+) oxide mineral core formation within the central cavity of the BFR protein shell.</text>
</comment>
<dbReference type="PROSITE" id="PS00549">
    <property type="entry name" value="BACTERIOFERRITIN"/>
    <property type="match status" value="1"/>
</dbReference>
<keyword evidence="4 6" id="KW-0479">Metal-binding</keyword>
<feature type="binding site" evidence="7">
    <location>
        <position position="51"/>
    </location>
    <ligand>
        <name>Fe cation</name>
        <dbReference type="ChEBI" id="CHEBI:24875"/>
        <label>2</label>
    </ligand>
</feature>
<dbReference type="CDD" id="cd00907">
    <property type="entry name" value="Bacterioferritin"/>
    <property type="match status" value="1"/>
</dbReference>
<dbReference type="PANTHER" id="PTHR30295:SF0">
    <property type="entry name" value="BACTERIOFERRITIN"/>
    <property type="match status" value="1"/>
</dbReference>
<evidence type="ECO:0000256" key="2">
    <source>
        <dbReference type="ARBA" id="ARBA00022434"/>
    </source>
</evidence>
<dbReference type="GO" id="GO:0006826">
    <property type="term" value="P:iron ion transport"/>
    <property type="evidence" value="ECO:0007669"/>
    <property type="project" value="InterPro"/>
</dbReference>
<evidence type="ECO:0000256" key="1">
    <source>
        <dbReference type="ARBA" id="ARBA00008093"/>
    </source>
</evidence>
<accession>A0A533QFC6</accession>
<keyword evidence="2 6" id="KW-0409">Iron storage</keyword>
<evidence type="ECO:0000256" key="3">
    <source>
        <dbReference type="ARBA" id="ARBA00022617"/>
    </source>
</evidence>
<evidence type="ECO:0000313" key="11">
    <source>
        <dbReference type="Proteomes" id="UP000319783"/>
    </source>
</evidence>
<dbReference type="PIRSF" id="PIRSF002560">
    <property type="entry name" value="Bacterioferritin"/>
    <property type="match status" value="1"/>
</dbReference>
<dbReference type="InterPro" id="IPR012347">
    <property type="entry name" value="Ferritin-like"/>
</dbReference>
<name>A0A533QFC6_9BACT</name>
<dbReference type="PRINTS" id="PR00601">
    <property type="entry name" value="BACFERRITIN"/>
</dbReference>
<dbReference type="GO" id="GO:0004322">
    <property type="term" value="F:ferroxidase activity"/>
    <property type="evidence" value="ECO:0007669"/>
    <property type="project" value="UniProtKB-EC"/>
</dbReference>
<evidence type="ECO:0000256" key="8">
    <source>
        <dbReference type="RuleBase" id="RU000623"/>
    </source>
</evidence>
<dbReference type="InterPro" id="IPR009040">
    <property type="entry name" value="Ferritin-like_diiron"/>
</dbReference>
<dbReference type="NCBIfam" id="TIGR00754">
    <property type="entry name" value="bfr"/>
    <property type="match status" value="1"/>
</dbReference>
<dbReference type="InterPro" id="IPR002024">
    <property type="entry name" value="Bacterioferritin"/>
</dbReference>
<dbReference type="InterPro" id="IPR009078">
    <property type="entry name" value="Ferritin-like_SF"/>
</dbReference>
<dbReference type="Proteomes" id="UP000319783">
    <property type="component" value="Unassembled WGS sequence"/>
</dbReference>
<gene>
    <name evidence="10" type="ORF">JETT_0284</name>
</gene>
<dbReference type="AlphaFoldDB" id="A0A533QFC6"/>
<reference evidence="10 11" key="1">
    <citation type="submission" date="2019-04" db="EMBL/GenBank/DDBJ databases">
        <title>Genome of a novel bacterium Candidatus Jettenia ecosi reconstructed from metagenome of an anammox bioreactor.</title>
        <authorList>
            <person name="Mardanov A.V."/>
            <person name="Beletsky A.V."/>
            <person name="Ravin N.V."/>
            <person name="Botchkova E.A."/>
            <person name="Litti Y.V."/>
            <person name="Nozhevnikova A.N."/>
        </authorList>
    </citation>
    <scope>NUCLEOTIDE SEQUENCE [LARGE SCALE GENOMIC DNA]</scope>
    <source>
        <strain evidence="10">J2</strain>
    </source>
</reference>
<organism evidence="10 11">
    <name type="scientific">Candidatus Jettenia ecosi</name>
    <dbReference type="NCBI Taxonomy" id="2494326"/>
    <lineage>
        <taxon>Bacteria</taxon>
        <taxon>Pseudomonadati</taxon>
        <taxon>Planctomycetota</taxon>
        <taxon>Candidatus Brocadiia</taxon>
        <taxon>Candidatus Brocadiales</taxon>
        <taxon>Candidatus Brocadiaceae</taxon>
        <taxon>Candidatus Jettenia</taxon>
    </lineage>
</organism>
<dbReference type="GO" id="GO:0020037">
    <property type="term" value="F:heme binding"/>
    <property type="evidence" value="ECO:0007669"/>
    <property type="project" value="TreeGrafter"/>
</dbReference>
<dbReference type="GO" id="GO:0008199">
    <property type="term" value="F:ferric iron binding"/>
    <property type="evidence" value="ECO:0007669"/>
    <property type="project" value="InterPro"/>
</dbReference>
<feature type="binding site" evidence="7">
    <location>
        <position position="94"/>
    </location>
    <ligand>
        <name>Fe cation</name>
        <dbReference type="ChEBI" id="CHEBI:24875"/>
        <label>2</label>
    </ligand>
</feature>
<feature type="binding site" evidence="7">
    <location>
        <position position="50"/>
    </location>
    <ligand>
        <name>Fe cation</name>
        <dbReference type="ChEBI" id="CHEBI:24875"/>
        <label>3</label>
    </ligand>
</feature>
<dbReference type="GO" id="GO:0005829">
    <property type="term" value="C:cytosol"/>
    <property type="evidence" value="ECO:0007669"/>
    <property type="project" value="TreeGrafter"/>
</dbReference>
<comment type="catalytic activity">
    <reaction evidence="6">
        <text>4 Fe(2+) + O2 + 4 H(+) = 4 Fe(3+) + 2 H2O</text>
        <dbReference type="Rhea" id="RHEA:11148"/>
        <dbReference type="ChEBI" id="CHEBI:15377"/>
        <dbReference type="ChEBI" id="CHEBI:15378"/>
        <dbReference type="ChEBI" id="CHEBI:15379"/>
        <dbReference type="ChEBI" id="CHEBI:29033"/>
        <dbReference type="ChEBI" id="CHEBI:29034"/>
        <dbReference type="EC" id="1.16.3.1"/>
    </reaction>
</comment>
<proteinExistence type="inferred from homology"/>
<feature type="binding site" evidence="7">
    <location>
        <position position="18"/>
    </location>
    <ligand>
        <name>Fe cation</name>
        <dbReference type="ChEBI" id="CHEBI:24875"/>
        <label>1</label>
    </ligand>
</feature>
<dbReference type="GO" id="GO:0006879">
    <property type="term" value="P:intracellular iron ion homeostasis"/>
    <property type="evidence" value="ECO:0007669"/>
    <property type="project" value="UniProtKB-KW"/>
</dbReference>
<feature type="binding site" description="axial binding residue" evidence="7">
    <location>
        <position position="52"/>
    </location>
    <ligand>
        <name>heme b</name>
        <dbReference type="ChEBI" id="CHEBI:60344"/>
        <note>ligand shared between dimeric partners</note>
    </ligand>
    <ligandPart>
        <name>Fe</name>
        <dbReference type="ChEBI" id="CHEBI:18248"/>
    </ligandPart>
</feature>